<name>A0ACC2DBL0_DIPCM</name>
<evidence type="ECO:0000313" key="2">
    <source>
        <dbReference type="Proteomes" id="UP001162992"/>
    </source>
</evidence>
<keyword evidence="2" id="KW-1185">Reference proteome</keyword>
<organism evidence="1 2">
    <name type="scientific">Diphasiastrum complanatum</name>
    <name type="common">Issler's clubmoss</name>
    <name type="synonym">Lycopodium complanatum</name>
    <dbReference type="NCBI Taxonomy" id="34168"/>
    <lineage>
        <taxon>Eukaryota</taxon>
        <taxon>Viridiplantae</taxon>
        <taxon>Streptophyta</taxon>
        <taxon>Embryophyta</taxon>
        <taxon>Tracheophyta</taxon>
        <taxon>Lycopodiopsida</taxon>
        <taxon>Lycopodiales</taxon>
        <taxon>Lycopodiaceae</taxon>
        <taxon>Lycopodioideae</taxon>
        <taxon>Diphasiastrum</taxon>
    </lineage>
</organism>
<comment type="caution">
    <text evidence="1">The sequence shown here is derived from an EMBL/GenBank/DDBJ whole genome shotgun (WGS) entry which is preliminary data.</text>
</comment>
<sequence>MFYGAVIWDPWLIVSQIVCLQCLHYISLGLLLWLFVGFQVPRFTLQYFFDYSLVSASSTIGWTIVAAFFLNAFAGAGYLFLLVERAKKCLDFTATMYIIHLFFCLVYGGLPSSLIWWFVNGVCLIVTAVLGEWLCMRRELREIPMRINRPSV</sequence>
<gene>
    <name evidence="1" type="ORF">O6H91_06G022500</name>
</gene>
<accession>A0ACC2DBL0</accession>
<protein>
    <submittedName>
        <fullName evidence="1">Uncharacterized protein</fullName>
    </submittedName>
</protein>
<reference evidence="2" key="1">
    <citation type="journal article" date="2024" name="Proc. Natl. Acad. Sci. U.S.A.">
        <title>Extraordinary preservation of gene collinearity over three hundred million years revealed in homosporous lycophytes.</title>
        <authorList>
            <person name="Li C."/>
            <person name="Wickell D."/>
            <person name="Kuo L.Y."/>
            <person name="Chen X."/>
            <person name="Nie B."/>
            <person name="Liao X."/>
            <person name="Peng D."/>
            <person name="Ji J."/>
            <person name="Jenkins J."/>
            <person name="Williams M."/>
            <person name="Shu S."/>
            <person name="Plott C."/>
            <person name="Barry K."/>
            <person name="Rajasekar S."/>
            <person name="Grimwood J."/>
            <person name="Han X."/>
            <person name="Sun S."/>
            <person name="Hou Z."/>
            <person name="He W."/>
            <person name="Dai G."/>
            <person name="Sun C."/>
            <person name="Schmutz J."/>
            <person name="Leebens-Mack J.H."/>
            <person name="Li F.W."/>
            <person name="Wang L."/>
        </authorList>
    </citation>
    <scope>NUCLEOTIDE SEQUENCE [LARGE SCALE GENOMIC DNA]</scope>
    <source>
        <strain evidence="2">cv. PW_Plant_1</strain>
    </source>
</reference>
<dbReference type="Proteomes" id="UP001162992">
    <property type="component" value="Chromosome 6"/>
</dbReference>
<proteinExistence type="predicted"/>
<dbReference type="EMBL" id="CM055097">
    <property type="protein sequence ID" value="KAJ7551637.1"/>
    <property type="molecule type" value="Genomic_DNA"/>
</dbReference>
<evidence type="ECO:0000313" key="1">
    <source>
        <dbReference type="EMBL" id="KAJ7551637.1"/>
    </source>
</evidence>